<name>A0AAN7UD54_9PEZI</name>
<comment type="caution">
    <text evidence="1">The sequence shown here is derived from an EMBL/GenBank/DDBJ whole genome shotgun (WGS) entry which is preliminary data.</text>
</comment>
<organism evidence="1 2">
    <name type="scientific">Xylaria bambusicola</name>
    <dbReference type="NCBI Taxonomy" id="326684"/>
    <lineage>
        <taxon>Eukaryota</taxon>
        <taxon>Fungi</taxon>
        <taxon>Dikarya</taxon>
        <taxon>Ascomycota</taxon>
        <taxon>Pezizomycotina</taxon>
        <taxon>Sordariomycetes</taxon>
        <taxon>Xylariomycetidae</taxon>
        <taxon>Xylariales</taxon>
        <taxon>Xylariaceae</taxon>
        <taxon>Xylaria</taxon>
    </lineage>
</organism>
<reference evidence="1 2" key="1">
    <citation type="submission" date="2023-10" db="EMBL/GenBank/DDBJ databases">
        <title>Draft genome sequence of Xylaria bambusicola isolate GMP-LS, the root and basal stem rot pathogen of sugarcane in Indonesia.</title>
        <authorList>
            <person name="Selvaraj P."/>
            <person name="Muralishankar V."/>
            <person name="Muruganantham S."/>
            <person name="Sp S."/>
            <person name="Haryani S."/>
            <person name="Lau K.J.X."/>
            <person name="Naqvi N.I."/>
        </authorList>
    </citation>
    <scope>NUCLEOTIDE SEQUENCE [LARGE SCALE GENOMIC DNA]</scope>
    <source>
        <strain evidence="1">GMP-LS</strain>
    </source>
</reference>
<dbReference type="EMBL" id="JAWHQM010000003">
    <property type="protein sequence ID" value="KAK5626443.1"/>
    <property type="molecule type" value="Genomic_DNA"/>
</dbReference>
<sequence>MAHASGSKKALLDYVPKTGHAKVLATTRSKEIAMQIVDSNPKFAKRVKELKHADAALLMLGDDAEDPSKR</sequence>
<keyword evidence="2" id="KW-1185">Reference proteome</keyword>
<protein>
    <submittedName>
        <fullName evidence="1">Uncharacterized protein</fullName>
    </submittedName>
</protein>
<evidence type="ECO:0000313" key="1">
    <source>
        <dbReference type="EMBL" id="KAK5626443.1"/>
    </source>
</evidence>
<evidence type="ECO:0000313" key="2">
    <source>
        <dbReference type="Proteomes" id="UP001305414"/>
    </source>
</evidence>
<proteinExistence type="predicted"/>
<accession>A0AAN7UD54</accession>
<gene>
    <name evidence="1" type="ORF">RRF57_002158</name>
</gene>
<dbReference type="Proteomes" id="UP001305414">
    <property type="component" value="Unassembled WGS sequence"/>
</dbReference>
<dbReference type="AlphaFoldDB" id="A0AAN7UD54"/>